<dbReference type="Proteomes" id="UP001152885">
    <property type="component" value="Unassembled WGS sequence"/>
</dbReference>
<name>A0A9W4TSG7_9ASCO</name>
<reference evidence="2" key="1">
    <citation type="submission" date="2022-12" db="EMBL/GenBank/DDBJ databases">
        <authorList>
            <person name="Brejova B."/>
        </authorList>
    </citation>
    <scope>NUCLEOTIDE SEQUENCE</scope>
</reference>
<evidence type="ECO:0000256" key="1">
    <source>
        <dbReference type="SAM" id="MobiDB-lite"/>
    </source>
</evidence>
<feature type="region of interest" description="Disordered" evidence="1">
    <location>
        <begin position="98"/>
        <end position="207"/>
    </location>
</feature>
<keyword evidence="3" id="KW-1185">Reference proteome</keyword>
<evidence type="ECO:0000313" key="3">
    <source>
        <dbReference type="Proteomes" id="UP001152885"/>
    </source>
</evidence>
<feature type="compositionally biased region" description="Acidic residues" evidence="1">
    <location>
        <begin position="105"/>
        <end position="127"/>
    </location>
</feature>
<feature type="compositionally biased region" description="Basic and acidic residues" evidence="1">
    <location>
        <begin position="159"/>
        <end position="172"/>
    </location>
</feature>
<protein>
    <submittedName>
        <fullName evidence="2">Uncharacterized protein</fullName>
    </submittedName>
</protein>
<accession>A0A9W4TSG7</accession>
<dbReference type="OrthoDB" id="4014434at2759"/>
<comment type="caution">
    <text evidence="2">The sequence shown here is derived from an EMBL/GenBank/DDBJ whole genome shotgun (WGS) entry which is preliminary data.</text>
</comment>
<feature type="compositionally biased region" description="Acidic residues" evidence="1">
    <location>
        <begin position="137"/>
        <end position="157"/>
    </location>
</feature>
<dbReference type="AlphaFoldDB" id="A0A9W4TSG7"/>
<sequence length="294" mass="34625">MFEECIGCSQTRYKDEPMEDKMLVLCPICRLTRYYKASKDVKIFENFNNQTKLYAFKQLLSTHRKKLSEFEDILLQDEFMSKFKKKKFDYAKELLKIENDQQSSSDDDEEEEPEKDEEDDCIEEEDKKDEPKKVEIVQDDDDESSDSSSSENDENEDMNMNKEEKTKNESSRNGKARLRKKPKLESSKSKSNSTKSSSDRKCGGCKRIRSKDEPPACKTYLNCPKCVIKRRMGNHSKNPLHPSIKLYALKQVEEMNKSHQMVSFKEKMLNYDEFLSQFKNKKFDYKAEMKKLGL</sequence>
<gene>
    <name evidence="2" type="ORF">CANVERA_P0284</name>
</gene>
<organism evidence="2 3">
    <name type="scientific">Candida verbasci</name>
    <dbReference type="NCBI Taxonomy" id="1227364"/>
    <lineage>
        <taxon>Eukaryota</taxon>
        <taxon>Fungi</taxon>
        <taxon>Dikarya</taxon>
        <taxon>Ascomycota</taxon>
        <taxon>Saccharomycotina</taxon>
        <taxon>Pichiomycetes</taxon>
        <taxon>Debaryomycetaceae</taxon>
        <taxon>Candida/Lodderomyces clade</taxon>
        <taxon>Candida</taxon>
    </lineage>
</organism>
<evidence type="ECO:0000313" key="2">
    <source>
        <dbReference type="EMBL" id="CAI5755768.1"/>
    </source>
</evidence>
<dbReference type="EMBL" id="CANTUO010000001">
    <property type="protein sequence ID" value="CAI5755768.1"/>
    <property type="molecule type" value="Genomic_DNA"/>
</dbReference>
<proteinExistence type="predicted"/>